<dbReference type="EMBL" id="ON529857">
    <property type="protein sequence ID" value="USN15427.1"/>
    <property type="molecule type" value="Genomic_DNA"/>
</dbReference>
<gene>
    <name evidence="1" type="ORF">KIKIMORA_02810</name>
</gene>
<name>A0A9E7MTE5_9CAUD</name>
<dbReference type="Proteomes" id="UP001056576">
    <property type="component" value="Segment"/>
</dbReference>
<accession>A0A9E7MTE5</accession>
<evidence type="ECO:0000313" key="2">
    <source>
        <dbReference type="Proteomes" id="UP001056576"/>
    </source>
</evidence>
<proteinExistence type="predicted"/>
<reference evidence="1 2" key="1">
    <citation type="submission" date="2022-05" db="EMBL/GenBank/DDBJ databases">
        <authorList>
            <person name="Friedrich I."/>
            <person name="Poehlein A."/>
            <person name="Schneider D."/>
            <person name="Hertel R."/>
            <person name="Daniel R."/>
        </authorList>
    </citation>
    <scope>NUCLEOTIDE SEQUENCE [LARGE SCALE GENOMIC DNA]</scope>
</reference>
<sequence>MSRPEPEENPFESIATAIAFSPHDWSQHHRLAWIYGIVHGWEGEALDEMRKDHGWDAATVARLQRLHARYRELCRKRPYE</sequence>
<protein>
    <submittedName>
        <fullName evidence="1">Uncharacterized protein</fullName>
    </submittedName>
</protein>
<keyword evidence="2" id="KW-1185">Reference proteome</keyword>
<evidence type="ECO:0000313" key="1">
    <source>
        <dbReference type="EMBL" id="USN15427.1"/>
    </source>
</evidence>
<organism evidence="1 2">
    <name type="scientific">Brevundimonas phage vB_BpoS-Kikimora</name>
    <dbReference type="NCBI Taxonomy" id="2948601"/>
    <lineage>
        <taxon>Viruses</taxon>
        <taxon>Duplodnaviria</taxon>
        <taxon>Heunggongvirae</taxon>
        <taxon>Uroviricota</taxon>
        <taxon>Caudoviricetes</taxon>
        <taxon>Jeanschmidtviridae</taxon>
        <taxon>Kikimoravirus</taxon>
        <taxon>Kikimoravirus kikimora</taxon>
    </lineage>
</organism>